<evidence type="ECO:0000313" key="9">
    <source>
        <dbReference type="EMBL" id="CAD7701679.1"/>
    </source>
</evidence>
<evidence type="ECO:0000259" key="8">
    <source>
        <dbReference type="SMART" id="SM00833"/>
    </source>
</evidence>
<dbReference type="GO" id="GO:0016787">
    <property type="term" value="F:hydrolase activity"/>
    <property type="evidence" value="ECO:0007669"/>
    <property type="project" value="UniProtKB-KW"/>
</dbReference>
<dbReference type="SUPFAM" id="SSF90002">
    <property type="entry name" value="Hypothetical protein YjiA, C-terminal domain"/>
    <property type="match status" value="1"/>
</dbReference>
<evidence type="ECO:0000256" key="6">
    <source>
        <dbReference type="ARBA" id="ARBA00034320"/>
    </source>
</evidence>
<dbReference type="PANTHER" id="PTHR13748:SF31">
    <property type="entry name" value="ZINC-REGULATED GTPASE METALLOPROTEIN ACTIVATOR 1A-RELATED"/>
    <property type="match status" value="1"/>
</dbReference>
<comment type="similarity">
    <text evidence="6">Belongs to the SIMIBI class G3E GTPase family. ZNG1 subfamily.</text>
</comment>
<evidence type="ECO:0000256" key="5">
    <source>
        <dbReference type="ARBA" id="ARBA00023186"/>
    </source>
</evidence>
<protein>
    <recommendedName>
        <fullName evidence="8">CobW C-terminal domain-containing protein</fullName>
    </recommendedName>
</protein>
<feature type="domain" description="CobW C-terminal" evidence="8">
    <location>
        <begin position="169"/>
        <end position="265"/>
    </location>
</feature>
<gene>
    <name evidence="9" type="ORF">OSTQU699_LOCUS7036</name>
</gene>
<evidence type="ECO:0000256" key="3">
    <source>
        <dbReference type="ARBA" id="ARBA00022833"/>
    </source>
</evidence>
<dbReference type="InterPro" id="IPR027417">
    <property type="entry name" value="P-loop_NTPase"/>
</dbReference>
<dbReference type="GO" id="GO:0005737">
    <property type="term" value="C:cytoplasm"/>
    <property type="evidence" value="ECO:0007669"/>
    <property type="project" value="TreeGrafter"/>
</dbReference>
<dbReference type="AlphaFoldDB" id="A0A8S1J652"/>
<accession>A0A8S1J652</accession>
<dbReference type="Pfam" id="PF07683">
    <property type="entry name" value="CobW_C"/>
    <property type="match status" value="1"/>
</dbReference>
<comment type="caution">
    <text evidence="9">The sequence shown here is derived from an EMBL/GenBank/DDBJ whole genome shotgun (WGS) entry which is preliminary data.</text>
</comment>
<reference evidence="9" key="1">
    <citation type="submission" date="2020-12" db="EMBL/GenBank/DDBJ databases">
        <authorList>
            <person name="Iha C."/>
        </authorList>
    </citation>
    <scope>NUCLEOTIDE SEQUENCE</scope>
</reference>
<proteinExistence type="inferred from homology"/>
<dbReference type="GO" id="GO:0005525">
    <property type="term" value="F:GTP binding"/>
    <property type="evidence" value="ECO:0007669"/>
    <property type="project" value="UniProtKB-KW"/>
</dbReference>
<dbReference type="OrthoDB" id="258627at2759"/>
<evidence type="ECO:0000256" key="7">
    <source>
        <dbReference type="ARBA" id="ARBA00049117"/>
    </source>
</evidence>
<dbReference type="InterPro" id="IPR003495">
    <property type="entry name" value="CobW/HypB/UreG_nucleotide-bd"/>
</dbReference>
<evidence type="ECO:0000256" key="4">
    <source>
        <dbReference type="ARBA" id="ARBA00023134"/>
    </source>
</evidence>
<sequence>MQKREKFDNIVIETTGLANPGPVATALWTDEELEAGVCLDAIVTVVDAKHIRRQLQARPESGTVNEAQQQIAYADVVILNKVDLVTQEEADEIEEEVKAINSTVSITRTIRSRVDINAVLNRGTYRGGRARGGARQWADGLTRNCSGDGGQQMPCEGHADCGDVHSQQVTTVSVTASQAVDKEKVKTWLDTLLWENDNLWDIFRMKGILNVQGSDRQHFMQAVHEMYELTEGDEWRSSDTRISKVVIIGLQLSHSQLQASFADCVAT</sequence>
<dbReference type="PANTHER" id="PTHR13748">
    <property type="entry name" value="COBW-RELATED"/>
    <property type="match status" value="1"/>
</dbReference>
<dbReference type="InterPro" id="IPR036627">
    <property type="entry name" value="CobW-likC_sf"/>
</dbReference>
<keyword evidence="1" id="KW-0547">Nucleotide-binding</keyword>
<evidence type="ECO:0000256" key="1">
    <source>
        <dbReference type="ARBA" id="ARBA00022741"/>
    </source>
</evidence>
<dbReference type="SUPFAM" id="SSF52540">
    <property type="entry name" value="P-loop containing nucleoside triphosphate hydrolases"/>
    <property type="match status" value="1"/>
</dbReference>
<dbReference type="Gene3D" id="3.30.1220.10">
    <property type="entry name" value="CobW-like, C-terminal domain"/>
    <property type="match status" value="1"/>
</dbReference>
<organism evidence="9 10">
    <name type="scientific">Ostreobium quekettii</name>
    <dbReference type="NCBI Taxonomy" id="121088"/>
    <lineage>
        <taxon>Eukaryota</taxon>
        <taxon>Viridiplantae</taxon>
        <taxon>Chlorophyta</taxon>
        <taxon>core chlorophytes</taxon>
        <taxon>Ulvophyceae</taxon>
        <taxon>TCBD clade</taxon>
        <taxon>Bryopsidales</taxon>
        <taxon>Ostreobineae</taxon>
        <taxon>Ostreobiaceae</taxon>
        <taxon>Ostreobium</taxon>
    </lineage>
</organism>
<dbReference type="Gene3D" id="3.40.50.300">
    <property type="entry name" value="P-loop containing nucleotide triphosphate hydrolases"/>
    <property type="match status" value="1"/>
</dbReference>
<keyword evidence="2" id="KW-0378">Hydrolase</keyword>
<dbReference type="InterPro" id="IPR011629">
    <property type="entry name" value="CobW-like_C"/>
</dbReference>
<dbReference type="EMBL" id="CAJHUC010001605">
    <property type="protein sequence ID" value="CAD7701679.1"/>
    <property type="molecule type" value="Genomic_DNA"/>
</dbReference>
<keyword evidence="5" id="KW-0143">Chaperone</keyword>
<dbReference type="Pfam" id="PF02492">
    <property type="entry name" value="cobW"/>
    <property type="match status" value="1"/>
</dbReference>
<evidence type="ECO:0000313" key="10">
    <source>
        <dbReference type="Proteomes" id="UP000708148"/>
    </source>
</evidence>
<keyword evidence="4" id="KW-0342">GTP-binding</keyword>
<evidence type="ECO:0000256" key="2">
    <source>
        <dbReference type="ARBA" id="ARBA00022801"/>
    </source>
</evidence>
<name>A0A8S1J652_9CHLO</name>
<dbReference type="SMART" id="SM00833">
    <property type="entry name" value="CobW_C"/>
    <property type="match status" value="1"/>
</dbReference>
<dbReference type="Proteomes" id="UP000708148">
    <property type="component" value="Unassembled WGS sequence"/>
</dbReference>
<dbReference type="InterPro" id="IPR051316">
    <property type="entry name" value="Zinc-reg_GTPase_activator"/>
</dbReference>
<comment type="catalytic activity">
    <reaction evidence="7">
        <text>GTP + H2O = GDP + phosphate + H(+)</text>
        <dbReference type="Rhea" id="RHEA:19669"/>
        <dbReference type="ChEBI" id="CHEBI:15377"/>
        <dbReference type="ChEBI" id="CHEBI:15378"/>
        <dbReference type="ChEBI" id="CHEBI:37565"/>
        <dbReference type="ChEBI" id="CHEBI:43474"/>
        <dbReference type="ChEBI" id="CHEBI:58189"/>
    </reaction>
    <physiologicalReaction direction="left-to-right" evidence="7">
        <dbReference type="Rhea" id="RHEA:19670"/>
    </physiologicalReaction>
</comment>
<keyword evidence="3" id="KW-0862">Zinc</keyword>
<keyword evidence="10" id="KW-1185">Reference proteome</keyword>